<dbReference type="EMBL" id="LT629782">
    <property type="protein sequence ID" value="SDU15926.1"/>
    <property type="molecule type" value="Genomic_DNA"/>
</dbReference>
<keyword evidence="3" id="KW-1185">Reference proteome</keyword>
<feature type="compositionally biased region" description="Basic and acidic residues" evidence="1">
    <location>
        <begin position="7"/>
        <end position="17"/>
    </location>
</feature>
<dbReference type="RefSeq" id="WP_163000805.1">
    <property type="nucleotide sequence ID" value="NZ_JYLM01000004.1"/>
</dbReference>
<feature type="region of interest" description="Disordered" evidence="1">
    <location>
        <begin position="1"/>
        <end position="29"/>
    </location>
</feature>
<evidence type="ECO:0000256" key="1">
    <source>
        <dbReference type="SAM" id="MobiDB-lite"/>
    </source>
</evidence>
<evidence type="ECO:0000313" key="3">
    <source>
        <dbReference type="Proteomes" id="UP000183653"/>
    </source>
</evidence>
<protein>
    <submittedName>
        <fullName evidence="2">Uncharacterized protein</fullName>
    </submittedName>
</protein>
<accession>A0A8B3Y0Z7</accession>
<reference evidence="2 3" key="1">
    <citation type="submission" date="2016-10" db="EMBL/GenBank/DDBJ databases">
        <authorList>
            <person name="Varghese N."/>
            <person name="Submissions S."/>
        </authorList>
    </citation>
    <scope>NUCLEOTIDE SEQUENCE [LARGE SCALE GENOMIC DNA]</scope>
    <source>
        <strain evidence="2 3">BS2775</strain>
    </source>
</reference>
<sequence length="46" mass="5154">MGSNNLRGEESQGEHQGDQFPGQQPQARILVMFKEHLGGNTQQEPF</sequence>
<gene>
    <name evidence="2" type="ORF">SAMN04490197_3379</name>
</gene>
<organism evidence="2 3">
    <name type="scientific">Pseudomonas orientalis</name>
    <dbReference type="NCBI Taxonomy" id="76758"/>
    <lineage>
        <taxon>Bacteria</taxon>
        <taxon>Pseudomonadati</taxon>
        <taxon>Pseudomonadota</taxon>
        <taxon>Gammaproteobacteria</taxon>
        <taxon>Pseudomonadales</taxon>
        <taxon>Pseudomonadaceae</taxon>
        <taxon>Pseudomonas</taxon>
    </lineage>
</organism>
<proteinExistence type="predicted"/>
<evidence type="ECO:0000313" key="2">
    <source>
        <dbReference type="EMBL" id="SDU15926.1"/>
    </source>
</evidence>
<dbReference type="Proteomes" id="UP000183653">
    <property type="component" value="Chromosome I"/>
</dbReference>
<dbReference type="AlphaFoldDB" id="A0A8B3Y0Z7"/>
<name>A0A8B3Y0Z7_9PSED</name>